<reference evidence="1" key="1">
    <citation type="submission" date="2020-10" db="EMBL/GenBank/DDBJ databases">
        <authorList>
            <person name="Gilroy R."/>
        </authorList>
    </citation>
    <scope>NUCLEOTIDE SEQUENCE</scope>
    <source>
        <strain evidence="1">20514</strain>
    </source>
</reference>
<gene>
    <name evidence="1" type="ORF">IAC29_07835</name>
</gene>
<dbReference type="Proteomes" id="UP000810252">
    <property type="component" value="Unassembled WGS sequence"/>
</dbReference>
<comment type="caution">
    <text evidence="1">The sequence shown here is derived from an EMBL/GenBank/DDBJ whole genome shotgun (WGS) entry which is preliminary data.</text>
</comment>
<proteinExistence type="predicted"/>
<evidence type="ECO:0000313" key="1">
    <source>
        <dbReference type="EMBL" id="MBO8449164.1"/>
    </source>
</evidence>
<dbReference type="EMBL" id="JADIMQ010000112">
    <property type="protein sequence ID" value="MBO8449164.1"/>
    <property type="molecule type" value="Genomic_DNA"/>
</dbReference>
<reference evidence="1" key="2">
    <citation type="journal article" date="2021" name="PeerJ">
        <title>Extensive microbial diversity within the chicken gut microbiome revealed by metagenomics and culture.</title>
        <authorList>
            <person name="Gilroy R."/>
            <person name="Ravi A."/>
            <person name="Getino M."/>
            <person name="Pursley I."/>
            <person name="Horton D.L."/>
            <person name="Alikhan N.F."/>
            <person name="Baker D."/>
            <person name="Gharbi K."/>
            <person name="Hall N."/>
            <person name="Watson M."/>
            <person name="Adriaenssens E.M."/>
            <person name="Foster-Nyarko E."/>
            <person name="Jarju S."/>
            <person name="Secka A."/>
            <person name="Antonio M."/>
            <person name="Oren A."/>
            <person name="Chaudhuri R.R."/>
            <person name="La Ragione R."/>
            <person name="Hildebrand F."/>
            <person name="Pallen M.J."/>
        </authorList>
    </citation>
    <scope>NUCLEOTIDE SEQUENCE</scope>
    <source>
        <strain evidence="1">20514</strain>
    </source>
</reference>
<accession>A0A9D9EKG4</accession>
<organism evidence="1 2">
    <name type="scientific">Candidatus Cryptobacteroides merdigallinarum</name>
    <dbReference type="NCBI Taxonomy" id="2840770"/>
    <lineage>
        <taxon>Bacteria</taxon>
        <taxon>Pseudomonadati</taxon>
        <taxon>Bacteroidota</taxon>
        <taxon>Bacteroidia</taxon>
        <taxon>Bacteroidales</taxon>
        <taxon>Candidatus Cryptobacteroides</taxon>
    </lineage>
</organism>
<dbReference type="AlphaFoldDB" id="A0A9D9EKG4"/>
<name>A0A9D9EKG4_9BACT</name>
<sequence>MLKVIQGRLAFTPDPSKLKRKELAEKIKKGQKIELGQSGNAMGEEQTKIIAKEGKLAFTPDPSKLKRKELAEKIKKGQKIELGQSGNAMGEEQTKIIAKEGKLAAQWYENEPDLLEDEIDAMHNIFPQFSLQKIDDPSSKYHNCLAWVGTLRPGILPDTAWQVMAIYSPNHPVAQMGGSVCVYLLDPTVEDVISALGQRPFHLLRDGEGGQYLCTARRGDISDGSNTGDHVTSAVNTLTWACKWLMAVELVCTGDLTMEEFDAE</sequence>
<protein>
    <submittedName>
        <fullName evidence="1">Uncharacterized protein</fullName>
    </submittedName>
</protein>
<evidence type="ECO:0000313" key="2">
    <source>
        <dbReference type="Proteomes" id="UP000810252"/>
    </source>
</evidence>